<feature type="non-terminal residue" evidence="1">
    <location>
        <position position="1"/>
    </location>
</feature>
<accession>A0A813L7G5</accession>
<evidence type="ECO:0000313" key="1">
    <source>
        <dbReference type="EMBL" id="CAE8720801.1"/>
    </source>
</evidence>
<dbReference type="EMBL" id="CAJNNW010033883">
    <property type="protein sequence ID" value="CAE8720801.1"/>
    <property type="molecule type" value="Genomic_DNA"/>
</dbReference>
<dbReference type="Proteomes" id="UP000626109">
    <property type="component" value="Unassembled WGS sequence"/>
</dbReference>
<organism evidence="1 2">
    <name type="scientific">Polarella glacialis</name>
    <name type="common">Dinoflagellate</name>
    <dbReference type="NCBI Taxonomy" id="89957"/>
    <lineage>
        <taxon>Eukaryota</taxon>
        <taxon>Sar</taxon>
        <taxon>Alveolata</taxon>
        <taxon>Dinophyceae</taxon>
        <taxon>Suessiales</taxon>
        <taxon>Suessiaceae</taxon>
        <taxon>Polarella</taxon>
    </lineage>
</organism>
<sequence length="234" mass="25177">CEPVLGVASTNQRLLAGYVLHGDGPATVSALYCELHAHQQDQASLVFYENEHCQEAALALQITADSTCSEKVGINCSCFSVNGHDLSTRTLSERKLWMRAISNIKVKLGNHAPPPDEEELEAYREAVREHLDTIRASLQCQVRTDALLPPSAFNSFKSELGLSPIGNGFSVDLAAGSGVADTFQSPGGVKSPDWLDSPSQEIPSEAEVIKDSVIKDQEVVTVDGIELEMIGEGL</sequence>
<evidence type="ECO:0008006" key="3">
    <source>
        <dbReference type="Google" id="ProtNLM"/>
    </source>
</evidence>
<reference evidence="1" key="1">
    <citation type="submission" date="2021-02" db="EMBL/GenBank/DDBJ databases">
        <authorList>
            <person name="Dougan E. K."/>
            <person name="Rhodes N."/>
            <person name="Thang M."/>
            <person name="Chan C."/>
        </authorList>
    </citation>
    <scope>NUCLEOTIDE SEQUENCE</scope>
</reference>
<proteinExistence type="predicted"/>
<comment type="caution">
    <text evidence="1">The sequence shown here is derived from an EMBL/GenBank/DDBJ whole genome shotgun (WGS) entry which is preliminary data.</text>
</comment>
<evidence type="ECO:0000313" key="2">
    <source>
        <dbReference type="Proteomes" id="UP000626109"/>
    </source>
</evidence>
<gene>
    <name evidence="1" type="ORF">PGLA2088_LOCUS41543</name>
</gene>
<dbReference type="AlphaFoldDB" id="A0A813L7G5"/>
<name>A0A813L7G5_POLGL</name>
<protein>
    <recommendedName>
        <fullName evidence="3">PH domain-containing protein</fullName>
    </recommendedName>
</protein>